<sequence length="34" mass="3979">MCGYSELHHLFGIPLNFSLSMHQMKRAIHTTYTL</sequence>
<name>A0A2P2NLK6_RHIMU</name>
<organism evidence="1">
    <name type="scientific">Rhizophora mucronata</name>
    <name type="common">Asiatic mangrove</name>
    <dbReference type="NCBI Taxonomy" id="61149"/>
    <lineage>
        <taxon>Eukaryota</taxon>
        <taxon>Viridiplantae</taxon>
        <taxon>Streptophyta</taxon>
        <taxon>Embryophyta</taxon>
        <taxon>Tracheophyta</taxon>
        <taxon>Spermatophyta</taxon>
        <taxon>Magnoliopsida</taxon>
        <taxon>eudicotyledons</taxon>
        <taxon>Gunneridae</taxon>
        <taxon>Pentapetalae</taxon>
        <taxon>rosids</taxon>
        <taxon>fabids</taxon>
        <taxon>Malpighiales</taxon>
        <taxon>Rhizophoraceae</taxon>
        <taxon>Rhizophora</taxon>
    </lineage>
</organism>
<dbReference type="AlphaFoldDB" id="A0A2P2NLK6"/>
<protein>
    <submittedName>
        <fullName evidence="1">Uncharacterized protein</fullName>
    </submittedName>
</protein>
<proteinExistence type="predicted"/>
<reference evidence="1" key="1">
    <citation type="submission" date="2018-02" db="EMBL/GenBank/DDBJ databases">
        <title>Rhizophora mucronata_Transcriptome.</title>
        <authorList>
            <person name="Meera S.P."/>
            <person name="Sreeshan A."/>
            <person name="Augustine A."/>
        </authorList>
    </citation>
    <scope>NUCLEOTIDE SEQUENCE</scope>
    <source>
        <tissue evidence="1">Leaf</tissue>
    </source>
</reference>
<evidence type="ECO:0000313" key="1">
    <source>
        <dbReference type="EMBL" id="MBX43356.1"/>
    </source>
</evidence>
<dbReference type="EMBL" id="GGEC01062872">
    <property type="protein sequence ID" value="MBX43356.1"/>
    <property type="molecule type" value="Transcribed_RNA"/>
</dbReference>
<accession>A0A2P2NLK6</accession>